<reference evidence="1" key="2">
    <citation type="submission" date="2020-09" db="EMBL/GenBank/DDBJ databases">
        <authorList>
            <person name="Sun Q."/>
            <person name="Ohkuma M."/>
        </authorList>
    </citation>
    <scope>NUCLEOTIDE SEQUENCE</scope>
    <source>
        <strain evidence="1">JCM 4434</strain>
    </source>
</reference>
<reference evidence="1" key="1">
    <citation type="journal article" date="2014" name="Int. J. Syst. Evol. Microbiol.">
        <title>Complete genome sequence of Corynebacterium casei LMG S-19264T (=DSM 44701T), isolated from a smear-ripened cheese.</title>
        <authorList>
            <consortium name="US DOE Joint Genome Institute (JGI-PGF)"/>
            <person name="Walter F."/>
            <person name="Albersmeier A."/>
            <person name="Kalinowski J."/>
            <person name="Ruckert C."/>
        </authorList>
    </citation>
    <scope>NUCLEOTIDE SEQUENCE</scope>
    <source>
        <strain evidence="1">JCM 4434</strain>
    </source>
</reference>
<dbReference type="EMBL" id="BMUB01000004">
    <property type="protein sequence ID" value="GGU69921.1"/>
    <property type="molecule type" value="Genomic_DNA"/>
</dbReference>
<accession>A0A8H9LNL4</accession>
<protein>
    <submittedName>
        <fullName evidence="1">Uncharacterized protein</fullName>
    </submittedName>
</protein>
<dbReference type="Proteomes" id="UP000610124">
    <property type="component" value="Unassembled WGS sequence"/>
</dbReference>
<evidence type="ECO:0000313" key="2">
    <source>
        <dbReference type="Proteomes" id="UP000610124"/>
    </source>
</evidence>
<proteinExistence type="predicted"/>
<organism evidence="1 2">
    <name type="scientific">Kitasatospora aureofaciens</name>
    <name type="common">Streptomyces aureofaciens</name>
    <dbReference type="NCBI Taxonomy" id="1894"/>
    <lineage>
        <taxon>Bacteria</taxon>
        <taxon>Bacillati</taxon>
        <taxon>Actinomycetota</taxon>
        <taxon>Actinomycetes</taxon>
        <taxon>Kitasatosporales</taxon>
        <taxon>Streptomycetaceae</taxon>
        <taxon>Kitasatospora</taxon>
    </lineage>
</organism>
<comment type="caution">
    <text evidence="1">The sequence shown here is derived from an EMBL/GenBank/DDBJ whole genome shotgun (WGS) entry which is preliminary data.</text>
</comment>
<gene>
    <name evidence="1" type="ORF">GCM10010502_21630</name>
</gene>
<sequence>MDSAVTVGVRKAAEVERACAELEAGAGGPNHQTQWSRGALAGYLWALGRGDGAPVTGVRTEGLPGNDVLTAEVDAANVALENQVERTVPRDYSQGVHDALAWVCGHTDSRP</sequence>
<name>A0A8H9LNL4_KITAU</name>
<dbReference type="AlphaFoldDB" id="A0A8H9LNL4"/>
<evidence type="ECO:0000313" key="1">
    <source>
        <dbReference type="EMBL" id="GGU69921.1"/>
    </source>
</evidence>